<dbReference type="OrthoDB" id="9796209at2"/>
<accession>A0A3S1A8H0</accession>
<sequence>MELLTLESLKKAAQSFCLELGAIPIHNLYGVTDGKAVGTYVESAFNQYLSTRYDYTLGSAALGIDFPGLEVDLKVTSIRQPQSSCPFRNASQKVYGLGYNLLIFAYEKIDNHSYRTANLKFQNVVFVDKKRTGDYQTSYGITEIIRRNGNKDDVIAFLEERNFPLDEIGRETLAERILEKPPEIGYLTISNALQWRLQYSRVIQVSTIGTTTGIENLLT</sequence>
<protein>
    <recommendedName>
        <fullName evidence="3">Restriction endonuclease</fullName>
    </recommendedName>
</protein>
<evidence type="ECO:0008006" key="3">
    <source>
        <dbReference type="Google" id="ProtNLM"/>
    </source>
</evidence>
<keyword evidence="2" id="KW-1185">Reference proteome</keyword>
<proteinExistence type="predicted"/>
<dbReference type="Proteomes" id="UP000276103">
    <property type="component" value="Unassembled WGS sequence"/>
</dbReference>
<evidence type="ECO:0000313" key="2">
    <source>
        <dbReference type="Proteomes" id="UP000276103"/>
    </source>
</evidence>
<organism evidence="1 2">
    <name type="scientific">Trichormus variabilis SAG 1403-4b</name>
    <dbReference type="NCBI Taxonomy" id="447716"/>
    <lineage>
        <taxon>Bacteria</taxon>
        <taxon>Bacillati</taxon>
        <taxon>Cyanobacteriota</taxon>
        <taxon>Cyanophyceae</taxon>
        <taxon>Nostocales</taxon>
        <taxon>Nostocaceae</taxon>
        <taxon>Trichormus</taxon>
    </lineage>
</organism>
<evidence type="ECO:0000313" key="1">
    <source>
        <dbReference type="EMBL" id="RUS95505.1"/>
    </source>
</evidence>
<comment type="caution">
    <text evidence="1">The sequence shown here is derived from an EMBL/GenBank/DDBJ whole genome shotgun (WGS) entry which is preliminary data.</text>
</comment>
<dbReference type="RefSeq" id="WP_127055089.1">
    <property type="nucleotide sequence ID" value="NZ_RSCM01000010.1"/>
</dbReference>
<reference evidence="1 2" key="1">
    <citation type="journal article" date="2019" name="Genome Biol. Evol.">
        <title>Day and night: Metabolic profiles and evolutionary relationships of six axenic non-marine cyanobacteria.</title>
        <authorList>
            <person name="Will S.E."/>
            <person name="Henke P."/>
            <person name="Boedeker C."/>
            <person name="Huang S."/>
            <person name="Brinkmann H."/>
            <person name="Rohde M."/>
            <person name="Jarek M."/>
            <person name="Friedl T."/>
            <person name="Seufert S."/>
            <person name="Schumacher M."/>
            <person name="Overmann J."/>
            <person name="Neumann-Schaal M."/>
            <person name="Petersen J."/>
        </authorList>
    </citation>
    <scope>NUCLEOTIDE SEQUENCE [LARGE SCALE GENOMIC DNA]</scope>
    <source>
        <strain evidence="1 2">SAG 1403-4b</strain>
    </source>
</reference>
<dbReference type="EMBL" id="RSCM01000010">
    <property type="protein sequence ID" value="RUS95505.1"/>
    <property type="molecule type" value="Genomic_DNA"/>
</dbReference>
<gene>
    <name evidence="1" type="ORF">DSM107003_32080</name>
</gene>
<dbReference type="AlphaFoldDB" id="A0A3S1A8H0"/>
<name>A0A3S1A8H0_ANAVA</name>